<evidence type="ECO:0000313" key="5">
    <source>
        <dbReference type="Proteomes" id="UP000199666"/>
    </source>
</evidence>
<dbReference type="EMBL" id="FOPP01000003">
    <property type="protein sequence ID" value="SFG87928.1"/>
    <property type="molecule type" value="Genomic_DNA"/>
</dbReference>
<dbReference type="Proteomes" id="UP000199666">
    <property type="component" value="Unassembled WGS sequence"/>
</dbReference>
<accession>A0A1I2VF44</accession>
<dbReference type="Pfam" id="PF04773">
    <property type="entry name" value="FecR"/>
    <property type="match status" value="1"/>
</dbReference>
<dbReference type="InterPro" id="IPR006860">
    <property type="entry name" value="FecR"/>
</dbReference>
<reference evidence="4 5" key="1">
    <citation type="submission" date="2016-10" db="EMBL/GenBank/DDBJ databases">
        <authorList>
            <person name="de Groot N.N."/>
        </authorList>
    </citation>
    <scope>NUCLEOTIDE SEQUENCE [LARGE SCALE GENOMIC DNA]</scope>
    <source>
        <strain evidence="4 5">DSM 18684</strain>
    </source>
</reference>
<feature type="domain" description="FecR protein" evidence="2">
    <location>
        <begin position="183"/>
        <end position="279"/>
    </location>
</feature>
<keyword evidence="5" id="KW-1185">Reference proteome</keyword>
<keyword evidence="1" id="KW-0812">Transmembrane</keyword>
<sequence length="390" mass="43382">MQNTHPRVSELFHKYMDGQLTEAERQEFLDYAEDPGFHKEINDLLGAAFENQSALSDMDELGRLRLLDKIFDKEQITTEPKKVKMWPRIGIAAAVATIIVSAGIWFYQGNQQDSTEQVAVANDVAPGKQSATLTLANGKKIRLTDAVNGELAKEAGVVITKSADGQLVYEVLAQSDASDKINVLSTGNGETYKVRLPDGSAVWLNAASSLTYPASFAKLKDRRVELSGEGYFEVAKDKAHPFIVKTSKQEVEVLGTQFNINSYQDEAAIATTLVEGSVKVSAGNRERMIVPGEQLSNNGSDFRVAKVNLDNIVDWKEGEFNLQRLPFREAMRKIARWYDIEVVYDGSVPENMISGGWISRDVKLSVILDGIQRSKQVKFRLEGRKLYVLK</sequence>
<proteinExistence type="predicted"/>
<dbReference type="InterPro" id="IPR032508">
    <property type="entry name" value="FecR_C"/>
</dbReference>
<organism evidence="4 5">
    <name type="scientific">Pedobacter insulae</name>
    <dbReference type="NCBI Taxonomy" id="414048"/>
    <lineage>
        <taxon>Bacteria</taxon>
        <taxon>Pseudomonadati</taxon>
        <taxon>Bacteroidota</taxon>
        <taxon>Sphingobacteriia</taxon>
        <taxon>Sphingobacteriales</taxon>
        <taxon>Sphingobacteriaceae</taxon>
        <taxon>Pedobacter</taxon>
    </lineage>
</organism>
<evidence type="ECO:0008006" key="6">
    <source>
        <dbReference type="Google" id="ProtNLM"/>
    </source>
</evidence>
<feature type="domain" description="Protein FecR C-terminal" evidence="3">
    <location>
        <begin position="320"/>
        <end position="388"/>
    </location>
</feature>
<gene>
    <name evidence="4" type="ORF">SAMN04489864_1038</name>
</gene>
<dbReference type="InterPro" id="IPR012373">
    <property type="entry name" value="Ferrdict_sens_TM"/>
</dbReference>
<evidence type="ECO:0000259" key="3">
    <source>
        <dbReference type="Pfam" id="PF16344"/>
    </source>
</evidence>
<dbReference type="PANTHER" id="PTHR30273:SF2">
    <property type="entry name" value="PROTEIN FECR"/>
    <property type="match status" value="1"/>
</dbReference>
<feature type="transmembrane region" description="Helical" evidence="1">
    <location>
        <begin position="89"/>
        <end position="107"/>
    </location>
</feature>
<dbReference type="RefSeq" id="WP_090992542.1">
    <property type="nucleotide sequence ID" value="NZ_FOPP01000003.1"/>
</dbReference>
<protein>
    <recommendedName>
        <fullName evidence="6">FecR protein</fullName>
    </recommendedName>
</protein>
<dbReference type="PANTHER" id="PTHR30273">
    <property type="entry name" value="PERIPLASMIC SIGNAL SENSOR AND SIGMA FACTOR ACTIVATOR FECR-RELATED"/>
    <property type="match status" value="1"/>
</dbReference>
<evidence type="ECO:0000313" key="4">
    <source>
        <dbReference type="EMBL" id="SFG87928.1"/>
    </source>
</evidence>
<dbReference type="OrthoDB" id="1099963at2"/>
<evidence type="ECO:0000259" key="2">
    <source>
        <dbReference type="Pfam" id="PF04773"/>
    </source>
</evidence>
<dbReference type="AlphaFoldDB" id="A0A1I2VF44"/>
<dbReference type="GO" id="GO:0016989">
    <property type="term" value="F:sigma factor antagonist activity"/>
    <property type="evidence" value="ECO:0007669"/>
    <property type="project" value="TreeGrafter"/>
</dbReference>
<keyword evidence="1" id="KW-0472">Membrane</keyword>
<name>A0A1I2VF44_9SPHI</name>
<dbReference type="Gene3D" id="3.55.50.30">
    <property type="match status" value="1"/>
</dbReference>
<dbReference type="FunFam" id="2.60.120.1440:FF:000001">
    <property type="entry name" value="Putative anti-sigma factor"/>
    <property type="match status" value="1"/>
</dbReference>
<dbReference type="Pfam" id="PF16344">
    <property type="entry name" value="FecR_C"/>
    <property type="match status" value="1"/>
</dbReference>
<dbReference type="STRING" id="414048.SAMN04489864_1038"/>
<keyword evidence="1" id="KW-1133">Transmembrane helix</keyword>
<evidence type="ECO:0000256" key="1">
    <source>
        <dbReference type="SAM" id="Phobius"/>
    </source>
</evidence>
<dbReference type="Gene3D" id="2.60.120.1440">
    <property type="match status" value="1"/>
</dbReference>